<dbReference type="PANTHER" id="PTHR34598:SF3">
    <property type="entry name" value="OXIDOREDUCTASE AN1597"/>
    <property type="match status" value="1"/>
</dbReference>
<dbReference type="EMBL" id="NHYE01001247">
    <property type="protein sequence ID" value="PPQ97449.1"/>
    <property type="molecule type" value="Genomic_DNA"/>
</dbReference>
<dbReference type="NCBIfam" id="NF041278">
    <property type="entry name" value="CmcJ_NvfI_EfuI"/>
    <property type="match status" value="2"/>
</dbReference>
<dbReference type="PANTHER" id="PTHR34598">
    <property type="entry name" value="BLL6449 PROTEIN"/>
    <property type="match status" value="1"/>
</dbReference>
<protein>
    <recommendedName>
        <fullName evidence="4">Methyltransferase</fullName>
    </recommendedName>
</protein>
<accession>A0A409Y377</accession>
<dbReference type="InParanoid" id="A0A409Y377"/>
<dbReference type="InterPro" id="IPR044053">
    <property type="entry name" value="AsaB-like"/>
</dbReference>
<dbReference type="Proteomes" id="UP000284706">
    <property type="component" value="Unassembled WGS sequence"/>
</dbReference>
<evidence type="ECO:0000256" key="1">
    <source>
        <dbReference type="ARBA" id="ARBA00023604"/>
    </source>
</evidence>
<evidence type="ECO:0008006" key="4">
    <source>
        <dbReference type="Google" id="ProtNLM"/>
    </source>
</evidence>
<dbReference type="OrthoDB" id="412788at2759"/>
<gene>
    <name evidence="2" type="ORF">CVT26_002797</name>
</gene>
<keyword evidence="3" id="KW-1185">Reference proteome</keyword>
<organism evidence="2 3">
    <name type="scientific">Gymnopilus dilepis</name>
    <dbReference type="NCBI Taxonomy" id="231916"/>
    <lineage>
        <taxon>Eukaryota</taxon>
        <taxon>Fungi</taxon>
        <taxon>Dikarya</taxon>
        <taxon>Basidiomycota</taxon>
        <taxon>Agaricomycotina</taxon>
        <taxon>Agaricomycetes</taxon>
        <taxon>Agaricomycetidae</taxon>
        <taxon>Agaricales</taxon>
        <taxon>Agaricineae</taxon>
        <taxon>Hymenogastraceae</taxon>
        <taxon>Gymnopilus</taxon>
    </lineage>
</organism>
<dbReference type="AlphaFoldDB" id="A0A409Y377"/>
<reference evidence="2 3" key="1">
    <citation type="journal article" date="2018" name="Evol. Lett.">
        <title>Horizontal gene cluster transfer increased hallucinogenic mushroom diversity.</title>
        <authorList>
            <person name="Reynolds H.T."/>
            <person name="Vijayakumar V."/>
            <person name="Gluck-Thaler E."/>
            <person name="Korotkin H.B."/>
            <person name="Matheny P.B."/>
            <person name="Slot J.C."/>
        </authorList>
    </citation>
    <scope>NUCLEOTIDE SEQUENCE [LARGE SCALE GENOMIC DNA]</scope>
    <source>
        <strain evidence="2 3">SRW20</strain>
    </source>
</reference>
<name>A0A409Y377_9AGAR</name>
<dbReference type="GO" id="GO:0016491">
    <property type="term" value="F:oxidoreductase activity"/>
    <property type="evidence" value="ECO:0007669"/>
    <property type="project" value="InterPro"/>
</dbReference>
<comment type="similarity">
    <text evidence="1">Belongs to the asaB hydroxylase/desaturase family.</text>
</comment>
<proteinExistence type="inferred from homology"/>
<comment type="caution">
    <text evidence="2">The sequence shown here is derived from an EMBL/GenBank/DDBJ whole genome shotgun (WGS) entry which is preliminary data.</text>
</comment>
<dbReference type="STRING" id="231916.A0A409Y377"/>
<sequence>MPSGESPVHTAAKTTLYYMVPPEDGVRPYQYVNADPITGERRKNYTQEPKEVIVENLRGKEDAVSLDKTGFQFFKHPSKVTNFADDDEIVKNYYPEVVELIKKYTGATRVEVFDHTVRRRRPGKVLEEPNARQPVSGVHVDQSGKAAVARVHRHLPPEDVPQLLKKRFQIINLWRPISHPADDWPLALCDHRSVDPKDIVPVRFLYPDREGETLGVRYNPNHKWKYISGLTPEEFVLIKCADSIDDGSVAVFTPHTAFEDPNTPAGSPPRESIEIRTLTTLYYTVPPANGVRPYQHTNADPITGERRKNFTQEPHEVLVENLRGKEDAASLDTTGFQFFRHPSKVTKFENDEEIVRDYYPEVIEVIKKFTGATRVVIFDHTVRRRREGKVIDEPNARQPVSGVHVDQSGKAAVARVHRHLPPEDVPELLKKRFQILNLWRPISHPADDWPLALCDHRSVDPKDVFPVSLIYPDREGETLGVRYNPNHKWKYVSGLTPEEFVLIKWRVEFLDDGSVAVFTPHTGFKDPNTPAGAPPRESIEIRTLVFYD</sequence>
<evidence type="ECO:0000313" key="3">
    <source>
        <dbReference type="Proteomes" id="UP000284706"/>
    </source>
</evidence>
<evidence type="ECO:0000313" key="2">
    <source>
        <dbReference type="EMBL" id="PPQ97449.1"/>
    </source>
</evidence>